<dbReference type="InterPro" id="IPR023631">
    <property type="entry name" value="Amidase_dom"/>
</dbReference>
<evidence type="ECO:0000256" key="1">
    <source>
        <dbReference type="ARBA" id="ARBA00009199"/>
    </source>
</evidence>
<protein>
    <submittedName>
        <fullName evidence="3">Amidase</fullName>
    </submittedName>
</protein>
<dbReference type="PROSITE" id="PS00571">
    <property type="entry name" value="AMIDASES"/>
    <property type="match status" value="1"/>
</dbReference>
<dbReference type="InterPro" id="IPR036928">
    <property type="entry name" value="AS_sf"/>
</dbReference>
<feature type="domain" description="Amidase" evidence="2">
    <location>
        <begin position="27"/>
        <end position="445"/>
    </location>
</feature>
<evidence type="ECO:0000313" key="4">
    <source>
        <dbReference type="Proteomes" id="UP001235849"/>
    </source>
</evidence>
<dbReference type="SUPFAM" id="SSF75304">
    <property type="entry name" value="Amidase signature (AS) enzymes"/>
    <property type="match status" value="1"/>
</dbReference>
<dbReference type="Pfam" id="PF01425">
    <property type="entry name" value="Amidase"/>
    <property type="match status" value="1"/>
</dbReference>
<keyword evidence="4" id="KW-1185">Reference proteome</keyword>
<reference evidence="3 4" key="1">
    <citation type="submission" date="2023-01" db="EMBL/GenBank/DDBJ databases">
        <title>Novel diversity within Roseofilum (Cyanobacteria; Desertifilaceae) from marine benthic mats with descriptions of four novel species.</title>
        <authorList>
            <person name="Wang Y."/>
            <person name="Berthold D.E."/>
            <person name="Hu J."/>
            <person name="Lefler F.W."/>
            <person name="Laughinghouse H.D. IV."/>
        </authorList>
    </citation>
    <scope>NUCLEOTIDE SEQUENCE [LARGE SCALE GENOMIC DNA]</scope>
    <source>
        <strain evidence="3 4">BLCC-M114</strain>
    </source>
</reference>
<organism evidence="3 4">
    <name type="scientific">Roseofilum capinflatum BLCC-M114</name>
    <dbReference type="NCBI Taxonomy" id="3022440"/>
    <lineage>
        <taxon>Bacteria</taxon>
        <taxon>Bacillati</taxon>
        <taxon>Cyanobacteriota</taxon>
        <taxon>Cyanophyceae</taxon>
        <taxon>Desertifilales</taxon>
        <taxon>Desertifilaceae</taxon>
        <taxon>Roseofilum</taxon>
        <taxon>Roseofilum capinflatum</taxon>
    </lineage>
</organism>
<dbReference type="Proteomes" id="UP001235849">
    <property type="component" value="Unassembled WGS sequence"/>
</dbReference>
<comment type="similarity">
    <text evidence="1">Belongs to the amidase family.</text>
</comment>
<evidence type="ECO:0000259" key="2">
    <source>
        <dbReference type="Pfam" id="PF01425"/>
    </source>
</evidence>
<name>A0ABT7BCY5_9CYAN</name>
<proteinExistence type="inferred from homology"/>
<dbReference type="EMBL" id="JAQOSO010000102">
    <property type="protein sequence ID" value="MDJ1176361.1"/>
    <property type="molecule type" value="Genomic_DNA"/>
</dbReference>
<dbReference type="InterPro" id="IPR020556">
    <property type="entry name" value="Amidase_CS"/>
</dbReference>
<gene>
    <name evidence="3" type="ORF">PMG25_19950</name>
</gene>
<evidence type="ECO:0000313" key="3">
    <source>
        <dbReference type="EMBL" id="MDJ1176361.1"/>
    </source>
</evidence>
<dbReference type="RefSeq" id="WP_283768646.1">
    <property type="nucleotide sequence ID" value="NZ_JAQOSO010000102.1"/>
</dbReference>
<dbReference type="PANTHER" id="PTHR11895">
    <property type="entry name" value="TRANSAMIDASE"/>
    <property type="match status" value="1"/>
</dbReference>
<dbReference type="PANTHER" id="PTHR11895:SF7">
    <property type="entry name" value="GLUTAMYL-TRNA(GLN) AMIDOTRANSFERASE SUBUNIT A, MITOCHONDRIAL"/>
    <property type="match status" value="1"/>
</dbReference>
<accession>A0ABT7BCY5</accession>
<comment type="caution">
    <text evidence="3">The sequence shown here is derived from an EMBL/GenBank/DDBJ whole genome shotgun (WGS) entry which is preliminary data.</text>
</comment>
<sequence>MNATDLAFTPATEQAQLIRSKQVSPLELVELYLDRIATYDGQLGSYFTVMGEEAIADAKAKTEILAQHPTDLPPFFGVPIPVKDLKRVKDVRCCFGVAALKNEMATEDDGIVTKLREAGFILLGKTATSQVGSMPFTEPPGFPPTRNPWNLEHTSGGSSGGASSALAAGLCPIAHGSDGGGSVRGPAACCGVVGLKPSRGRISFAPLGDSLHGLGTNGVLARNIADTATLLDAMAGYITGDPYWLPDPPIPFAQSYQKPLSSLRIAFSPNLSDFGLATPEYQQAVTDTAKVLADLGHHLEEACPAVADIKEPFTTIWQSGVAASGLPLQLLEPINQWLASGTVNAGQYLQAVGQMQRISRRIVAFWDCYDVLLLPVYLHPPIKVGEWAGLDPAQAFEKVTHWVAPCAPFNATGQPAIALPVGFGDRGLPLSVQLVGKPGAEATLLSLAAQLEPIYNWGQYRPSSYGQREI</sequence>
<dbReference type="Gene3D" id="3.90.1300.10">
    <property type="entry name" value="Amidase signature (AS) domain"/>
    <property type="match status" value="1"/>
</dbReference>
<dbReference type="InterPro" id="IPR000120">
    <property type="entry name" value="Amidase"/>
</dbReference>